<dbReference type="AlphaFoldDB" id="A0A7U4THD6"/>
<reference evidence="1 2" key="1">
    <citation type="submission" date="2015-10" db="EMBL/GenBank/DDBJ databases">
        <title>Candidatus Desulfofervidus auxilii, a hydrogenotrophic sulfate-reducing bacterium involved in the thermophilic anaerobic oxidation of methane.</title>
        <authorList>
            <person name="Krukenberg V."/>
            <person name="Richter M."/>
            <person name="Wegener G."/>
        </authorList>
    </citation>
    <scope>NUCLEOTIDE SEQUENCE [LARGE SCALE GENOMIC DNA]</scope>
    <source>
        <strain evidence="1 2">HS1</strain>
    </source>
</reference>
<organism evidence="1 2">
    <name type="scientific">Desulfofervidus auxilii</name>
    <dbReference type="NCBI Taxonomy" id="1621989"/>
    <lineage>
        <taxon>Bacteria</taxon>
        <taxon>Pseudomonadati</taxon>
        <taxon>Thermodesulfobacteriota</taxon>
        <taxon>Candidatus Desulfofervidia</taxon>
        <taxon>Candidatus Desulfofervidales</taxon>
        <taxon>Candidatus Desulfofervidaceae</taxon>
        <taxon>Candidatus Desulfofervidus</taxon>
    </lineage>
</organism>
<gene>
    <name evidence="1" type="ORF">HS1_000314</name>
</gene>
<name>A0A7U4THD6_DESA2</name>
<dbReference type="EMBL" id="CP013015">
    <property type="protein sequence ID" value="AMM40120.1"/>
    <property type="molecule type" value="Genomic_DNA"/>
</dbReference>
<sequence length="116" mass="13820">MEMRIDTQFQDTRHFLIEFHKDGLAYILLYDADYPSLFIGQKEDDINLDTFWKRHQEDKDYCLSCELMLRFDKKLVLAPDYPPLELGLSLKVAKELLKELSRSIGFPRTVKEIYEL</sequence>
<dbReference type="KEGG" id="daw:HS1_000314"/>
<accession>A0A7U4THD6</accession>
<proteinExistence type="predicted"/>
<dbReference type="Proteomes" id="UP000070560">
    <property type="component" value="Chromosome"/>
</dbReference>
<evidence type="ECO:0000313" key="2">
    <source>
        <dbReference type="Proteomes" id="UP000070560"/>
    </source>
</evidence>
<evidence type="ECO:0000313" key="1">
    <source>
        <dbReference type="EMBL" id="AMM40120.1"/>
    </source>
</evidence>
<protein>
    <submittedName>
        <fullName evidence="1">Uncharacterized protein</fullName>
    </submittedName>
</protein>
<keyword evidence="2" id="KW-1185">Reference proteome</keyword>